<dbReference type="Proteomes" id="UP000595437">
    <property type="component" value="Chromosome 4"/>
</dbReference>
<protein>
    <submittedName>
        <fullName evidence="1">Uncharacterized protein</fullName>
    </submittedName>
</protein>
<evidence type="ECO:0000313" key="2">
    <source>
        <dbReference type="Proteomes" id="UP000595437"/>
    </source>
</evidence>
<evidence type="ECO:0000313" key="1">
    <source>
        <dbReference type="EMBL" id="QQP53967.1"/>
    </source>
</evidence>
<reference evidence="2" key="1">
    <citation type="submission" date="2021-01" db="EMBL/GenBank/DDBJ databases">
        <title>Caligus Genome Assembly.</title>
        <authorList>
            <person name="Gallardo-Escarate C."/>
        </authorList>
    </citation>
    <scope>NUCLEOTIDE SEQUENCE [LARGE SCALE GENOMIC DNA]</scope>
</reference>
<dbReference type="AlphaFoldDB" id="A0A7T8KDM4"/>
<sequence length="49" mass="5451">MMSGHPGGREGGWTPVREREPLPLFCLPTSIFYRGVSIQVNPSFFAAEK</sequence>
<name>A0A7T8KDM4_CALRO</name>
<organism evidence="1 2">
    <name type="scientific">Caligus rogercresseyi</name>
    <name type="common">Sea louse</name>
    <dbReference type="NCBI Taxonomy" id="217165"/>
    <lineage>
        <taxon>Eukaryota</taxon>
        <taxon>Metazoa</taxon>
        <taxon>Ecdysozoa</taxon>
        <taxon>Arthropoda</taxon>
        <taxon>Crustacea</taxon>
        <taxon>Multicrustacea</taxon>
        <taxon>Hexanauplia</taxon>
        <taxon>Copepoda</taxon>
        <taxon>Siphonostomatoida</taxon>
        <taxon>Caligidae</taxon>
        <taxon>Caligus</taxon>
    </lineage>
</organism>
<accession>A0A7T8KDM4</accession>
<dbReference type="EMBL" id="CP045893">
    <property type="protein sequence ID" value="QQP53967.1"/>
    <property type="molecule type" value="Genomic_DNA"/>
</dbReference>
<keyword evidence="2" id="KW-1185">Reference proteome</keyword>
<gene>
    <name evidence="1" type="ORF">FKW44_006629</name>
</gene>
<proteinExistence type="predicted"/>